<sequence>MPKDSHVLPSKPIESHPVPKKAFGRVLDDDRPIDDFENTVRREEAQKLAEERGPSPPNRAAARHPPDHPHAPHQPNGREGTTSSKYRSEAATIEHFILYE</sequence>
<dbReference type="OrthoDB" id="4497633at2759"/>
<protein>
    <submittedName>
        <fullName evidence="2">Uncharacterized protein</fullName>
    </submittedName>
</protein>
<dbReference type="HOGENOM" id="CLU_2413993_0_0_1"/>
<dbReference type="RefSeq" id="XP_002481550.1">
    <property type="nucleotide sequence ID" value="XM_002481505.1"/>
</dbReference>
<dbReference type="OMA" id="ASKYRTV"/>
<evidence type="ECO:0000313" key="2">
    <source>
        <dbReference type="EMBL" id="EED17558.1"/>
    </source>
</evidence>
<accession>B8MD32</accession>
<proteinExistence type="predicted"/>
<dbReference type="Proteomes" id="UP000001745">
    <property type="component" value="Unassembled WGS sequence"/>
</dbReference>
<feature type="region of interest" description="Disordered" evidence="1">
    <location>
        <begin position="1"/>
        <end position="91"/>
    </location>
</feature>
<feature type="compositionally biased region" description="Basic and acidic residues" evidence="1">
    <location>
        <begin position="26"/>
        <end position="53"/>
    </location>
</feature>
<evidence type="ECO:0000313" key="3">
    <source>
        <dbReference type="Proteomes" id="UP000001745"/>
    </source>
</evidence>
<dbReference type="AlphaFoldDB" id="B8MD32"/>
<name>B8MD32_TALSN</name>
<dbReference type="PhylomeDB" id="B8MD32"/>
<gene>
    <name evidence="2" type="ORF">TSTA_113760</name>
</gene>
<dbReference type="InParanoid" id="B8MD32"/>
<organism evidence="2 3">
    <name type="scientific">Talaromyces stipitatus (strain ATCC 10500 / CBS 375.48 / QM 6759 / NRRL 1006)</name>
    <name type="common">Penicillium stipitatum</name>
    <dbReference type="NCBI Taxonomy" id="441959"/>
    <lineage>
        <taxon>Eukaryota</taxon>
        <taxon>Fungi</taxon>
        <taxon>Dikarya</taxon>
        <taxon>Ascomycota</taxon>
        <taxon>Pezizomycotina</taxon>
        <taxon>Eurotiomycetes</taxon>
        <taxon>Eurotiomycetidae</taxon>
        <taxon>Eurotiales</taxon>
        <taxon>Trichocomaceae</taxon>
        <taxon>Talaromyces</taxon>
        <taxon>Talaromyces sect. Talaromyces</taxon>
    </lineage>
</organism>
<dbReference type="GeneID" id="8101688"/>
<dbReference type="VEuPathDB" id="FungiDB:TSTA_113760"/>
<dbReference type="EMBL" id="EQ962655">
    <property type="protein sequence ID" value="EED17558.1"/>
    <property type="molecule type" value="Genomic_DNA"/>
</dbReference>
<keyword evidence="3" id="KW-1185">Reference proteome</keyword>
<evidence type="ECO:0000256" key="1">
    <source>
        <dbReference type="SAM" id="MobiDB-lite"/>
    </source>
</evidence>
<reference evidence="3" key="1">
    <citation type="journal article" date="2015" name="Genome Announc.">
        <title>Genome sequence of the AIDS-associated pathogen Penicillium marneffei (ATCC18224) and its near taxonomic relative Talaromyces stipitatus (ATCC10500).</title>
        <authorList>
            <person name="Nierman W.C."/>
            <person name="Fedorova-Abrams N.D."/>
            <person name="Andrianopoulos A."/>
        </authorList>
    </citation>
    <scope>NUCLEOTIDE SEQUENCE [LARGE SCALE GENOMIC DNA]</scope>
    <source>
        <strain evidence="3">ATCC 10500 / CBS 375.48 / QM 6759 / NRRL 1006</strain>
    </source>
</reference>